<reference evidence="2 3" key="1">
    <citation type="submission" date="2019-05" db="EMBL/GenBank/DDBJ databases">
        <title>Genomes sequences of two Nocardia cyriacigeorgica environmental isolates, type strains Nocardia asteroides ATCC 19247 and Nocardia cyriacigeorgica DSM 44484.</title>
        <authorList>
            <person name="Vautrin F."/>
            <person name="Bergeron E."/>
            <person name="Dubost A."/>
            <person name="Abrouk D."/>
            <person name="Rodriguez Nava V."/>
            <person name="Pujic P."/>
        </authorList>
    </citation>
    <scope>NUCLEOTIDE SEQUENCE [LARGE SCALE GENOMIC DNA]</scope>
    <source>
        <strain evidence="2 3">EML 446</strain>
    </source>
</reference>
<sequence>MSTPDWFSHTATVPSHARQRVTRHLAVYALTVGEQARLHLGDDVSICVSGSLARGEPAIRCHRSGYVLGSDVDLVAVVNDPSDPAPVEKFTQALLEAHPDIDSTVFAVSSRDVGRVAGRFGADLHLAAHHPLAGPVPAGVADPPIGPREGLEGLTHQLATIYCPESPPWATPWRIKTALEALRAVASLGGCAGGPQRYGALVDDPAACAVLGRDVVAELVRAREHSRPMPLPDARTYELVCTAAAHLFGVAATHRDLLDALHAVAAGVHLLDGFQRAVLAATVILYGPPRYRRAAASALHVTLAAIDPGTVPTALDSLDGLARISPAEFGRGIDHPNRVLRAHLQGLRADYYHHLGPHNLGARPVTNYTGPTPATGSTAGRRDRG</sequence>
<comment type="caution">
    <text evidence="2">The sequence shown here is derived from an EMBL/GenBank/DDBJ whole genome shotgun (WGS) entry which is preliminary data.</text>
</comment>
<gene>
    <name evidence="2" type="ORF">FEK34_29550</name>
</gene>
<evidence type="ECO:0000313" key="3">
    <source>
        <dbReference type="Proteomes" id="UP000306378"/>
    </source>
</evidence>
<feature type="compositionally biased region" description="Low complexity" evidence="1">
    <location>
        <begin position="369"/>
        <end position="379"/>
    </location>
</feature>
<evidence type="ECO:0008006" key="4">
    <source>
        <dbReference type="Google" id="ProtNLM"/>
    </source>
</evidence>
<organism evidence="2 3">
    <name type="scientific">Nocardia cyriacigeorgica</name>
    <dbReference type="NCBI Taxonomy" id="135487"/>
    <lineage>
        <taxon>Bacteria</taxon>
        <taxon>Bacillati</taxon>
        <taxon>Actinomycetota</taxon>
        <taxon>Actinomycetes</taxon>
        <taxon>Mycobacteriales</taxon>
        <taxon>Nocardiaceae</taxon>
        <taxon>Nocardia</taxon>
    </lineage>
</organism>
<dbReference type="RefSeq" id="WP_138453254.1">
    <property type="nucleotide sequence ID" value="NZ_JADLQD010000007.1"/>
</dbReference>
<dbReference type="AlphaFoldDB" id="A0A5R8N938"/>
<feature type="region of interest" description="Disordered" evidence="1">
    <location>
        <begin position="362"/>
        <end position="385"/>
    </location>
</feature>
<evidence type="ECO:0000313" key="2">
    <source>
        <dbReference type="EMBL" id="TLF72209.1"/>
    </source>
</evidence>
<name>A0A5R8N938_9NOCA</name>
<dbReference type="Proteomes" id="UP000306378">
    <property type="component" value="Unassembled WGS sequence"/>
</dbReference>
<protein>
    <recommendedName>
        <fullName evidence="4">Nucleotidyltransferase domain-containing protein</fullName>
    </recommendedName>
</protein>
<accession>A0A5R8N938</accession>
<dbReference type="EMBL" id="VBUT01000019">
    <property type="protein sequence ID" value="TLF72209.1"/>
    <property type="molecule type" value="Genomic_DNA"/>
</dbReference>
<evidence type="ECO:0000256" key="1">
    <source>
        <dbReference type="SAM" id="MobiDB-lite"/>
    </source>
</evidence>
<proteinExistence type="predicted"/>